<feature type="domain" description="C-methyltransferase" evidence="2">
    <location>
        <begin position="219"/>
        <end position="373"/>
    </location>
</feature>
<gene>
    <name evidence="3" type="ORF">ACFOYW_09885</name>
</gene>
<evidence type="ECO:0000313" key="4">
    <source>
        <dbReference type="Proteomes" id="UP001595900"/>
    </source>
</evidence>
<keyword evidence="3" id="KW-0489">Methyltransferase</keyword>
<organism evidence="3 4">
    <name type="scientific">Gryllotalpicola reticulitermitis</name>
    <dbReference type="NCBI Taxonomy" id="1184153"/>
    <lineage>
        <taxon>Bacteria</taxon>
        <taxon>Bacillati</taxon>
        <taxon>Actinomycetota</taxon>
        <taxon>Actinomycetes</taxon>
        <taxon>Micrococcales</taxon>
        <taxon>Microbacteriaceae</taxon>
        <taxon>Gryllotalpicola</taxon>
    </lineage>
</organism>
<dbReference type="RefSeq" id="WP_390228763.1">
    <property type="nucleotide sequence ID" value="NZ_JBHSCN010000005.1"/>
</dbReference>
<dbReference type="InterPro" id="IPR013691">
    <property type="entry name" value="MeTrfase_14"/>
</dbReference>
<evidence type="ECO:0000259" key="1">
    <source>
        <dbReference type="Pfam" id="PF08421"/>
    </source>
</evidence>
<name>A0ABV8Q8L5_9MICO</name>
<reference evidence="4" key="1">
    <citation type="journal article" date="2019" name="Int. J. Syst. Evol. Microbiol.">
        <title>The Global Catalogue of Microorganisms (GCM) 10K type strain sequencing project: providing services to taxonomists for standard genome sequencing and annotation.</title>
        <authorList>
            <consortium name="The Broad Institute Genomics Platform"/>
            <consortium name="The Broad Institute Genome Sequencing Center for Infectious Disease"/>
            <person name="Wu L."/>
            <person name="Ma J."/>
        </authorList>
    </citation>
    <scope>NUCLEOTIDE SEQUENCE [LARGE SCALE GENOMIC DNA]</scope>
    <source>
        <strain evidence="4">CGMCC 1.10363</strain>
    </source>
</reference>
<feature type="domain" description="Methyltransferase putative zinc binding" evidence="1">
    <location>
        <begin position="14"/>
        <end position="65"/>
    </location>
</feature>
<dbReference type="EMBL" id="JBHSCN010000005">
    <property type="protein sequence ID" value="MFC4243683.1"/>
    <property type="molecule type" value="Genomic_DNA"/>
</dbReference>
<dbReference type="GO" id="GO:0008168">
    <property type="term" value="F:methyltransferase activity"/>
    <property type="evidence" value="ECO:0007669"/>
    <property type="project" value="UniProtKB-KW"/>
</dbReference>
<dbReference type="InterPro" id="IPR029063">
    <property type="entry name" value="SAM-dependent_MTases_sf"/>
</dbReference>
<dbReference type="InterPro" id="IPR038576">
    <property type="entry name" value="Methyltransf_Zn-bd_dom_put_sf"/>
</dbReference>
<keyword evidence="4" id="KW-1185">Reference proteome</keyword>
<dbReference type="Gene3D" id="3.40.50.150">
    <property type="entry name" value="Vaccinia Virus protein VP39"/>
    <property type="match status" value="1"/>
</dbReference>
<dbReference type="Pfam" id="PF08421">
    <property type="entry name" value="Methyltransf_13"/>
    <property type="match status" value="1"/>
</dbReference>
<proteinExistence type="predicted"/>
<dbReference type="InterPro" id="IPR013630">
    <property type="entry name" value="Methyltransf_Zn-bd_dom_put"/>
</dbReference>
<accession>A0ABV8Q8L5</accession>
<evidence type="ECO:0000313" key="3">
    <source>
        <dbReference type="EMBL" id="MFC4243683.1"/>
    </source>
</evidence>
<evidence type="ECO:0000259" key="2">
    <source>
        <dbReference type="Pfam" id="PF08484"/>
    </source>
</evidence>
<dbReference type="Gene3D" id="6.20.50.110">
    <property type="entry name" value="Methyltransferase, zinc-binding domain"/>
    <property type="match status" value="1"/>
</dbReference>
<dbReference type="Pfam" id="PF08484">
    <property type="entry name" value="Methyltransf_14"/>
    <property type="match status" value="1"/>
</dbReference>
<comment type="caution">
    <text evidence="3">The sequence shown here is derived from an EMBL/GenBank/DDBJ whole genome shotgun (WGS) entry which is preliminary data.</text>
</comment>
<dbReference type="Gene3D" id="3.40.50.720">
    <property type="entry name" value="NAD(P)-binding Rossmann-like Domain"/>
    <property type="match status" value="1"/>
</dbReference>
<sequence length="391" mass="42120">MSDLPLPISSWRDRWSGSPDGVVVLDLGLQPAGDNFPRPEDPEPDARFPLRMVISTTSGLIQLEDDPTTPEEVRGIEPRAVLEQAEDAVTRAAAAGYLIAGTRVIDFPSPHGGSWNDLVTAHGLTVVEDGEAELVVDNFGVMHDADQRAGFAERVRHVAPDGILLMHFHDIAAVVRHGMWNALKNGHFGLYSAPALVSILDELGFVALEAWRFSLYNNGSVVMAFARKGGRWGSEQGASVTALVEEELTEGITDPAYVATLGQAVERTVRDIQGYLTQAKAQGLRIAGYAAASRTAALLCAADITTDKMVAIADGSPAKHGLTMPVNRIPIVSPDELVALRPDRVLLFVPDLLAEMRERLPEIEANGGRWVLIEPEPVEVEPLAQPEASLA</sequence>
<dbReference type="Proteomes" id="UP001595900">
    <property type="component" value="Unassembled WGS sequence"/>
</dbReference>
<dbReference type="GO" id="GO:0032259">
    <property type="term" value="P:methylation"/>
    <property type="evidence" value="ECO:0007669"/>
    <property type="project" value="UniProtKB-KW"/>
</dbReference>
<keyword evidence="3" id="KW-0808">Transferase</keyword>
<protein>
    <submittedName>
        <fullName evidence="3">Methyltransferase C-terminal domain-containing protein</fullName>
    </submittedName>
</protein>
<dbReference type="SUPFAM" id="SSF53335">
    <property type="entry name" value="S-adenosyl-L-methionine-dependent methyltransferases"/>
    <property type="match status" value="1"/>
</dbReference>